<evidence type="ECO:0000256" key="2">
    <source>
        <dbReference type="ARBA" id="ARBA00001933"/>
    </source>
</evidence>
<comment type="cofactor">
    <cofactor evidence="2">
        <name>pyridoxal 5'-phosphate</name>
        <dbReference type="ChEBI" id="CHEBI:597326"/>
    </cofactor>
</comment>
<dbReference type="InterPro" id="IPR000634">
    <property type="entry name" value="Ser/Thr_deHydtase_PyrdxlP-BS"/>
</dbReference>
<feature type="domain" description="Tryptophan synthase beta chain-like PALP" evidence="7">
    <location>
        <begin position="24"/>
        <end position="305"/>
    </location>
</feature>
<keyword evidence="9" id="KW-1185">Reference proteome</keyword>
<organism evidence="8 9">
    <name type="scientific">Brachybacterium equifaecis</name>
    <dbReference type="NCBI Taxonomy" id="2910770"/>
    <lineage>
        <taxon>Bacteria</taxon>
        <taxon>Bacillati</taxon>
        <taxon>Actinomycetota</taxon>
        <taxon>Actinomycetes</taxon>
        <taxon>Micrococcales</taxon>
        <taxon>Dermabacteraceae</taxon>
        <taxon>Brachybacterium</taxon>
    </lineage>
</organism>
<evidence type="ECO:0000259" key="7">
    <source>
        <dbReference type="Pfam" id="PF00291"/>
    </source>
</evidence>
<dbReference type="InterPro" id="IPR036052">
    <property type="entry name" value="TrpB-like_PALP_sf"/>
</dbReference>
<comment type="cofactor">
    <cofactor evidence="3">
        <name>Mn(2+)</name>
        <dbReference type="ChEBI" id="CHEBI:29035"/>
    </cofactor>
</comment>
<gene>
    <name evidence="8" type="ORF">Bequi_09225</name>
</gene>
<evidence type="ECO:0000256" key="5">
    <source>
        <dbReference type="ARBA" id="ARBA00022842"/>
    </source>
</evidence>
<keyword evidence="5" id="KW-0460">Magnesium</keyword>
<comment type="cofactor">
    <cofactor evidence="4">
        <name>Mg(2+)</name>
        <dbReference type="ChEBI" id="CHEBI:18420"/>
    </cofactor>
</comment>
<comment type="caution">
    <text evidence="8">The sequence shown here is derived from an EMBL/GenBank/DDBJ whole genome shotgun (WGS) entry which is preliminary data.</text>
</comment>
<dbReference type="Gene3D" id="3.40.50.1100">
    <property type="match status" value="2"/>
</dbReference>
<protein>
    <submittedName>
        <fullName evidence="8">Pyridoxal-phosphate dependent enzyme</fullName>
    </submittedName>
</protein>
<comment type="cofactor">
    <cofactor evidence="1">
        <name>Ca(2+)</name>
        <dbReference type="ChEBI" id="CHEBI:29108"/>
    </cofactor>
</comment>
<evidence type="ECO:0000256" key="6">
    <source>
        <dbReference type="ARBA" id="ARBA00022898"/>
    </source>
</evidence>
<evidence type="ECO:0000313" key="8">
    <source>
        <dbReference type="EMBL" id="MCL6423564.1"/>
    </source>
</evidence>
<evidence type="ECO:0000256" key="1">
    <source>
        <dbReference type="ARBA" id="ARBA00001913"/>
    </source>
</evidence>
<dbReference type="PANTHER" id="PTHR43050">
    <property type="entry name" value="SERINE / THREONINE RACEMASE FAMILY MEMBER"/>
    <property type="match status" value="1"/>
</dbReference>
<sequence length="324" mass="33316">MSARTTVTPADVRAAARALDGVAHRTPVMRSRQLDEMLGCEVHLKAENLQRTGAFKLRGAYWALSRLPAGTPVVAYSAGNHAQAVALAAREQGRTAIIVMPADAPRAKREATAGYGAQVVLYDRYTESREEIAAALASEHGGTLIPPFDHPDIVAGQGTAALELFEEAGQLDALFVPCGGGGLLGGSLLAAAELAPGCAVLGVEPEAGDDVQRSLATGTRVLIDVPRTIADGAQTRQVGAIPFPLIQEHCAGIRTVSDAQLAEAMALLATRLKTVVEPTGALGLAGLRAEPGAWSGRRVGVILSGGNVDLDVFARLVGGAAAAA</sequence>
<evidence type="ECO:0000313" key="9">
    <source>
        <dbReference type="Proteomes" id="UP001203761"/>
    </source>
</evidence>
<dbReference type="RefSeq" id="WP_249737649.1">
    <property type="nucleotide sequence ID" value="NZ_JAKNCJ010000004.1"/>
</dbReference>
<accession>A0ABT0R1D3</accession>
<dbReference type="PANTHER" id="PTHR43050:SF1">
    <property type="entry name" value="SERINE RACEMASE"/>
    <property type="match status" value="1"/>
</dbReference>
<reference evidence="8" key="1">
    <citation type="submission" date="2022-02" db="EMBL/GenBank/DDBJ databases">
        <authorList>
            <person name="Lee M."/>
            <person name="Kim S.-J."/>
            <person name="Jung M.-Y."/>
        </authorList>
    </citation>
    <scope>NUCLEOTIDE SEQUENCE</scope>
    <source>
        <strain evidence="8">JHP9</strain>
    </source>
</reference>
<dbReference type="CDD" id="cd01562">
    <property type="entry name" value="Thr-dehyd"/>
    <property type="match status" value="1"/>
</dbReference>
<evidence type="ECO:0000256" key="4">
    <source>
        <dbReference type="ARBA" id="ARBA00001946"/>
    </source>
</evidence>
<keyword evidence="6" id="KW-0663">Pyridoxal phosphate</keyword>
<dbReference type="PROSITE" id="PS00165">
    <property type="entry name" value="DEHYDRATASE_SER_THR"/>
    <property type="match status" value="1"/>
</dbReference>
<name>A0ABT0R1D3_9MICO</name>
<proteinExistence type="predicted"/>
<dbReference type="InterPro" id="IPR001926">
    <property type="entry name" value="TrpB-like_PALP"/>
</dbReference>
<dbReference type="EMBL" id="JAKNCJ010000004">
    <property type="protein sequence ID" value="MCL6423564.1"/>
    <property type="molecule type" value="Genomic_DNA"/>
</dbReference>
<dbReference type="Proteomes" id="UP001203761">
    <property type="component" value="Unassembled WGS sequence"/>
</dbReference>
<dbReference type="SUPFAM" id="SSF53686">
    <property type="entry name" value="Tryptophan synthase beta subunit-like PLP-dependent enzymes"/>
    <property type="match status" value="1"/>
</dbReference>
<dbReference type="Pfam" id="PF00291">
    <property type="entry name" value="PALP"/>
    <property type="match status" value="1"/>
</dbReference>
<evidence type="ECO:0000256" key="3">
    <source>
        <dbReference type="ARBA" id="ARBA00001936"/>
    </source>
</evidence>